<reference evidence="2" key="3">
    <citation type="submission" date="2015-06" db="UniProtKB">
        <authorList>
            <consortium name="EnsemblMetazoa"/>
        </authorList>
    </citation>
    <scope>IDENTIFICATION</scope>
</reference>
<dbReference type="Pfam" id="PF05721">
    <property type="entry name" value="PhyH"/>
    <property type="match status" value="1"/>
</dbReference>
<dbReference type="EnsemblMetazoa" id="CapteT56152">
    <property type="protein sequence ID" value="CapteP56152"/>
    <property type="gene ID" value="CapteG56152"/>
</dbReference>
<reference evidence="1 3" key="2">
    <citation type="journal article" date="2013" name="Nature">
        <title>Insights into bilaterian evolution from three spiralian genomes.</title>
        <authorList>
            <person name="Simakov O."/>
            <person name="Marletaz F."/>
            <person name="Cho S.J."/>
            <person name="Edsinger-Gonzales E."/>
            <person name="Havlak P."/>
            <person name="Hellsten U."/>
            <person name="Kuo D.H."/>
            <person name="Larsson T."/>
            <person name="Lv J."/>
            <person name="Arendt D."/>
            <person name="Savage R."/>
            <person name="Osoegawa K."/>
            <person name="de Jong P."/>
            <person name="Grimwood J."/>
            <person name="Chapman J.A."/>
            <person name="Shapiro H."/>
            <person name="Aerts A."/>
            <person name="Otillar R.P."/>
            <person name="Terry A.Y."/>
            <person name="Boore J.L."/>
            <person name="Grigoriev I.V."/>
            <person name="Lindberg D.R."/>
            <person name="Seaver E.C."/>
            <person name="Weisblat D.A."/>
            <person name="Putnam N.H."/>
            <person name="Rokhsar D.S."/>
        </authorList>
    </citation>
    <scope>NUCLEOTIDE SEQUENCE</scope>
    <source>
        <strain evidence="1 3">I ESC-2004</strain>
    </source>
</reference>
<accession>R7UJM6</accession>
<dbReference type="Proteomes" id="UP000014760">
    <property type="component" value="Unassembled WGS sequence"/>
</dbReference>
<sequence length="135" mass="15615">HHDQGKSRVGLHSYQGALHLEDAEEDDYCFMAIEKSHQFHSEFFKMIPEHKRSESRKLNKGNIDWFKKKGCRIRRVPCAKGGMIVWDSRTVHAGAPPKVGRENPRMGPAAWATHEDLKLKEEAYEKFKASKHYPS</sequence>
<name>R7UJM6_CAPTE</name>
<dbReference type="PANTHER" id="PTHR31630:SF6">
    <property type="entry name" value="PHYTANOYL-COA DIOXYGENASE-RELATED"/>
    <property type="match status" value="1"/>
</dbReference>
<evidence type="ECO:0000313" key="1">
    <source>
        <dbReference type="EMBL" id="ELU03442.1"/>
    </source>
</evidence>
<dbReference type="OrthoDB" id="445007at2759"/>
<organism evidence="1">
    <name type="scientific">Capitella teleta</name>
    <name type="common">Polychaete worm</name>
    <dbReference type="NCBI Taxonomy" id="283909"/>
    <lineage>
        <taxon>Eukaryota</taxon>
        <taxon>Metazoa</taxon>
        <taxon>Spiralia</taxon>
        <taxon>Lophotrochozoa</taxon>
        <taxon>Annelida</taxon>
        <taxon>Polychaeta</taxon>
        <taxon>Sedentaria</taxon>
        <taxon>Scolecida</taxon>
        <taxon>Capitellidae</taxon>
        <taxon>Capitella</taxon>
    </lineage>
</organism>
<dbReference type="AlphaFoldDB" id="R7UJM6"/>
<dbReference type="SUPFAM" id="SSF51197">
    <property type="entry name" value="Clavaminate synthase-like"/>
    <property type="match status" value="1"/>
</dbReference>
<evidence type="ECO:0000313" key="2">
    <source>
        <dbReference type="EnsemblMetazoa" id="CapteP56152"/>
    </source>
</evidence>
<proteinExistence type="predicted"/>
<keyword evidence="3" id="KW-1185">Reference proteome</keyword>
<feature type="non-terminal residue" evidence="1">
    <location>
        <position position="1"/>
    </location>
</feature>
<dbReference type="HOGENOM" id="CLU_049199_1_0_1"/>
<protein>
    <recommendedName>
        <fullName evidence="4">Phytanoyl-CoA dioxygenase</fullName>
    </recommendedName>
</protein>
<dbReference type="Gene3D" id="2.60.120.620">
    <property type="entry name" value="q2cbj1_9rhob like domain"/>
    <property type="match status" value="1"/>
</dbReference>
<dbReference type="EMBL" id="AMQN01008446">
    <property type="status" value="NOT_ANNOTATED_CDS"/>
    <property type="molecule type" value="Genomic_DNA"/>
</dbReference>
<evidence type="ECO:0008006" key="4">
    <source>
        <dbReference type="Google" id="ProtNLM"/>
    </source>
</evidence>
<evidence type="ECO:0000313" key="3">
    <source>
        <dbReference type="Proteomes" id="UP000014760"/>
    </source>
</evidence>
<feature type="non-terminal residue" evidence="1">
    <location>
        <position position="135"/>
    </location>
</feature>
<reference evidence="3" key="1">
    <citation type="submission" date="2012-12" db="EMBL/GenBank/DDBJ databases">
        <authorList>
            <person name="Hellsten U."/>
            <person name="Grimwood J."/>
            <person name="Chapman J.A."/>
            <person name="Shapiro H."/>
            <person name="Aerts A."/>
            <person name="Otillar R.P."/>
            <person name="Terry A.Y."/>
            <person name="Boore J.L."/>
            <person name="Simakov O."/>
            <person name="Marletaz F."/>
            <person name="Cho S.-J."/>
            <person name="Edsinger-Gonzales E."/>
            <person name="Havlak P."/>
            <person name="Kuo D.-H."/>
            <person name="Larsson T."/>
            <person name="Lv J."/>
            <person name="Arendt D."/>
            <person name="Savage R."/>
            <person name="Osoegawa K."/>
            <person name="de Jong P."/>
            <person name="Lindberg D.R."/>
            <person name="Seaver E.C."/>
            <person name="Weisblat D.A."/>
            <person name="Putnam N.H."/>
            <person name="Grigoriev I.V."/>
            <person name="Rokhsar D.S."/>
        </authorList>
    </citation>
    <scope>NUCLEOTIDE SEQUENCE</scope>
    <source>
        <strain evidence="3">I ESC-2004</strain>
    </source>
</reference>
<dbReference type="PANTHER" id="PTHR31630">
    <property type="entry name" value="PHYTANOYL-COA DIOXYGENASE-RELATED-RELATED"/>
    <property type="match status" value="1"/>
</dbReference>
<dbReference type="OMA" id="FPGTHED"/>
<gene>
    <name evidence="1" type="ORF">CAPTEDRAFT_56152</name>
</gene>
<dbReference type="EMBL" id="KB303150">
    <property type="protein sequence ID" value="ELU03442.1"/>
    <property type="molecule type" value="Genomic_DNA"/>
</dbReference>
<dbReference type="InterPro" id="IPR008775">
    <property type="entry name" value="Phytyl_CoA_dOase-like"/>
</dbReference>